<feature type="DNA-binding region" description="H-T-H motif" evidence="4">
    <location>
        <begin position="27"/>
        <end position="46"/>
    </location>
</feature>
<dbReference type="GO" id="GO:0003677">
    <property type="term" value="F:DNA binding"/>
    <property type="evidence" value="ECO:0007669"/>
    <property type="project" value="UniProtKB-UniRule"/>
</dbReference>
<evidence type="ECO:0000256" key="2">
    <source>
        <dbReference type="ARBA" id="ARBA00023125"/>
    </source>
</evidence>
<keyword evidence="1" id="KW-0805">Transcription regulation</keyword>
<dbReference type="SUPFAM" id="SSF46689">
    <property type="entry name" value="Homeodomain-like"/>
    <property type="match status" value="1"/>
</dbReference>
<dbReference type="InterPro" id="IPR001647">
    <property type="entry name" value="HTH_TetR"/>
</dbReference>
<proteinExistence type="predicted"/>
<reference evidence="6 7" key="1">
    <citation type="journal article" date="2013" name="Genome Announc.">
        <title>Genome Sequence of Sporolactobacillus laevolacticus DSM442, an Efficient Polymer-Grade D-Lactate Producer from Agricultural Waste Cottonseed as a Nitrogen Source.</title>
        <authorList>
            <person name="Wang H."/>
            <person name="Wang L."/>
            <person name="Ju J."/>
            <person name="Yu B."/>
            <person name="Ma Y."/>
        </authorList>
    </citation>
    <scope>NUCLEOTIDE SEQUENCE [LARGE SCALE GENOMIC DNA]</scope>
    <source>
        <strain evidence="6 7">DSM 442</strain>
    </source>
</reference>
<evidence type="ECO:0000259" key="5">
    <source>
        <dbReference type="PROSITE" id="PS50977"/>
    </source>
</evidence>
<dbReference type="InterPro" id="IPR025996">
    <property type="entry name" value="MT1864/Rv1816-like_C"/>
</dbReference>
<evidence type="ECO:0000256" key="4">
    <source>
        <dbReference type="PROSITE-ProRule" id="PRU00335"/>
    </source>
</evidence>
<dbReference type="PATRIC" id="fig|1395513.3.peg.94"/>
<dbReference type="Proteomes" id="UP000018296">
    <property type="component" value="Unassembled WGS sequence"/>
</dbReference>
<gene>
    <name evidence="6" type="ORF">P343_00465</name>
</gene>
<keyword evidence="2 4" id="KW-0238">DNA-binding</keyword>
<comment type="caution">
    <text evidence="6">The sequence shown here is derived from an EMBL/GenBank/DDBJ whole genome shotgun (WGS) entry which is preliminary data.</text>
</comment>
<dbReference type="InterPro" id="IPR036271">
    <property type="entry name" value="Tet_transcr_reg_TetR-rel_C_sf"/>
</dbReference>
<dbReference type="InterPro" id="IPR009057">
    <property type="entry name" value="Homeodomain-like_sf"/>
</dbReference>
<keyword evidence="3" id="KW-0804">Transcription</keyword>
<dbReference type="eggNOG" id="COG1309">
    <property type="taxonomic scope" value="Bacteria"/>
</dbReference>
<protein>
    <submittedName>
        <fullName evidence="6">TetR family transcriptional regulator</fullName>
    </submittedName>
</protein>
<accession>V6J2C5</accession>
<organism evidence="6 7">
    <name type="scientific">Sporolactobacillus laevolacticus DSM 442</name>
    <dbReference type="NCBI Taxonomy" id="1395513"/>
    <lineage>
        <taxon>Bacteria</taxon>
        <taxon>Bacillati</taxon>
        <taxon>Bacillota</taxon>
        <taxon>Bacilli</taxon>
        <taxon>Bacillales</taxon>
        <taxon>Sporolactobacillaceae</taxon>
        <taxon>Sporolactobacillus</taxon>
    </lineage>
</organism>
<evidence type="ECO:0000313" key="7">
    <source>
        <dbReference type="Proteomes" id="UP000018296"/>
    </source>
</evidence>
<dbReference type="Gene3D" id="1.10.10.60">
    <property type="entry name" value="Homeodomain-like"/>
    <property type="match status" value="1"/>
</dbReference>
<dbReference type="OrthoDB" id="71867at2"/>
<evidence type="ECO:0000256" key="1">
    <source>
        <dbReference type="ARBA" id="ARBA00023015"/>
    </source>
</evidence>
<evidence type="ECO:0000313" key="6">
    <source>
        <dbReference type="EMBL" id="EST13306.1"/>
    </source>
</evidence>
<feature type="domain" description="HTH tetR-type" evidence="5">
    <location>
        <begin position="4"/>
        <end position="64"/>
    </location>
</feature>
<sequence>MREKITRQAILQVSEEIVNQEGYESLTLAKLAKVLKIKTPSLYNHISNLNDLRNELAVHALKQLSHQIMMSAVGKAGDVALKSIGLADIHFMSENPGLYDAMLRAPDPQNEEIEKISSEIISMLLRVLEPYHLSEEHAIHIIRGLRALSHGFNTLERRGGFNMNVPLEDSISVAFDTFIKGMITTLKK</sequence>
<dbReference type="AlphaFoldDB" id="V6J2C5"/>
<dbReference type="Gene3D" id="1.10.357.10">
    <property type="entry name" value="Tetracycline Repressor, domain 2"/>
    <property type="match status" value="1"/>
</dbReference>
<dbReference type="EMBL" id="AWTC01000001">
    <property type="protein sequence ID" value="EST13306.1"/>
    <property type="molecule type" value="Genomic_DNA"/>
</dbReference>
<keyword evidence="7" id="KW-1185">Reference proteome</keyword>
<dbReference type="PROSITE" id="PS50977">
    <property type="entry name" value="HTH_TETR_2"/>
    <property type="match status" value="1"/>
</dbReference>
<dbReference type="RefSeq" id="WP_023508419.1">
    <property type="nucleotide sequence ID" value="NZ_AWTC01000001.1"/>
</dbReference>
<dbReference type="Pfam" id="PF13305">
    <property type="entry name" value="TetR_C_33"/>
    <property type="match status" value="1"/>
</dbReference>
<name>V6J2C5_9BACL</name>
<dbReference type="SUPFAM" id="SSF48498">
    <property type="entry name" value="Tetracyclin repressor-like, C-terminal domain"/>
    <property type="match status" value="1"/>
</dbReference>
<evidence type="ECO:0000256" key="3">
    <source>
        <dbReference type="ARBA" id="ARBA00023163"/>
    </source>
</evidence>